<name>A0A2G9Q9K3_AQUCT</name>
<dbReference type="OrthoDB" id="10587261at2759"/>
<evidence type="ECO:0000313" key="2">
    <source>
        <dbReference type="Proteomes" id="UP000228934"/>
    </source>
</evidence>
<accession>A0A2G9Q9K3</accession>
<dbReference type="Proteomes" id="UP000228934">
    <property type="component" value="Unassembled WGS sequence"/>
</dbReference>
<dbReference type="EMBL" id="KZ060445">
    <property type="protein sequence ID" value="PIO12287.1"/>
    <property type="molecule type" value="Genomic_DNA"/>
</dbReference>
<sequence length="108" mass="11788">MGARCFGGLPQSTLPMLRACGLVQFGGGRSLVPPLFLRSARLHARIRVWYGFWGGPLRNFFKKLGAGFPLISISDPKALIWILGGPPCNFFFNFGSGVPPNIHTRTKG</sequence>
<reference evidence="2" key="1">
    <citation type="journal article" date="2017" name="Nat. Commun.">
        <title>The North American bullfrog draft genome provides insight into hormonal regulation of long noncoding RNA.</title>
        <authorList>
            <person name="Hammond S.A."/>
            <person name="Warren R.L."/>
            <person name="Vandervalk B.P."/>
            <person name="Kucuk E."/>
            <person name="Khan H."/>
            <person name="Gibb E.A."/>
            <person name="Pandoh P."/>
            <person name="Kirk H."/>
            <person name="Zhao Y."/>
            <person name="Jones M."/>
            <person name="Mungall A.J."/>
            <person name="Coope R."/>
            <person name="Pleasance S."/>
            <person name="Moore R.A."/>
            <person name="Holt R.A."/>
            <person name="Round J.M."/>
            <person name="Ohora S."/>
            <person name="Walle B.V."/>
            <person name="Veldhoen N."/>
            <person name="Helbing C.C."/>
            <person name="Birol I."/>
        </authorList>
    </citation>
    <scope>NUCLEOTIDE SEQUENCE [LARGE SCALE GENOMIC DNA]</scope>
</reference>
<proteinExistence type="predicted"/>
<protein>
    <submittedName>
        <fullName evidence="1">Uncharacterized protein</fullName>
    </submittedName>
</protein>
<gene>
    <name evidence="1" type="ORF">AB205_0156640</name>
</gene>
<dbReference type="AlphaFoldDB" id="A0A2G9Q9K3"/>
<keyword evidence="2" id="KW-1185">Reference proteome</keyword>
<organism evidence="1 2">
    <name type="scientific">Aquarana catesbeiana</name>
    <name type="common">American bullfrog</name>
    <name type="synonym">Rana catesbeiana</name>
    <dbReference type="NCBI Taxonomy" id="8400"/>
    <lineage>
        <taxon>Eukaryota</taxon>
        <taxon>Metazoa</taxon>
        <taxon>Chordata</taxon>
        <taxon>Craniata</taxon>
        <taxon>Vertebrata</taxon>
        <taxon>Euteleostomi</taxon>
        <taxon>Amphibia</taxon>
        <taxon>Batrachia</taxon>
        <taxon>Anura</taxon>
        <taxon>Neobatrachia</taxon>
        <taxon>Ranoidea</taxon>
        <taxon>Ranidae</taxon>
        <taxon>Aquarana</taxon>
    </lineage>
</organism>
<feature type="non-terminal residue" evidence="1">
    <location>
        <position position="108"/>
    </location>
</feature>
<evidence type="ECO:0000313" key="1">
    <source>
        <dbReference type="EMBL" id="PIO12287.1"/>
    </source>
</evidence>